<dbReference type="STRING" id="1109443.G4T629"/>
<feature type="compositionally biased region" description="Polar residues" evidence="1">
    <location>
        <begin position="9"/>
        <end position="20"/>
    </location>
</feature>
<comment type="caution">
    <text evidence="2">The sequence shown here is derived from an EMBL/GenBank/DDBJ whole genome shotgun (WGS) entry which is preliminary data.</text>
</comment>
<feature type="compositionally biased region" description="Low complexity" evidence="1">
    <location>
        <begin position="213"/>
        <end position="237"/>
    </location>
</feature>
<proteinExistence type="predicted"/>
<keyword evidence="3" id="KW-1185">Reference proteome</keyword>
<sequence length="329" mass="36101">MSYHADTKLSLNTSCLQPSQRGEETRPSGRRRATSNFSSFSSSFFTSSSRPASIVSISTPQAPGHVPLGPIDSEIIPPPLEVSPDADLAMYKVPGQNVYFIPFGSSPVGVTPSPTHAPYGGVMPSQQFYADASSSRGQRFVMPRASYDTESEEDAMMMDPHAYASDTGDRRTRRVSRSFFSPVDAEPTSAFHGIESRVYTKMDSRHRPPPCVSPASSSATDDSGRSSSYGSTGSGHSVRWHDDLVQPTPPPNKPRPKGFNRRGDQLWTNAGHYKPAVEEYPPYLRDYPDVGEGWMNEHGVRISMSHRRIPDPPPRPLKGVLKNNVTIGF</sequence>
<dbReference type="Proteomes" id="UP000007148">
    <property type="component" value="Unassembled WGS sequence"/>
</dbReference>
<accession>G4T629</accession>
<evidence type="ECO:0000256" key="1">
    <source>
        <dbReference type="SAM" id="MobiDB-lite"/>
    </source>
</evidence>
<dbReference type="OrthoDB" id="3255922at2759"/>
<dbReference type="AlphaFoldDB" id="G4T629"/>
<dbReference type="eggNOG" id="ENOG502T19U">
    <property type="taxonomic scope" value="Eukaryota"/>
</dbReference>
<evidence type="ECO:0000313" key="2">
    <source>
        <dbReference type="EMBL" id="CCA66753.1"/>
    </source>
</evidence>
<evidence type="ECO:0000313" key="3">
    <source>
        <dbReference type="Proteomes" id="UP000007148"/>
    </source>
</evidence>
<feature type="region of interest" description="Disordered" evidence="1">
    <location>
        <begin position="200"/>
        <end position="266"/>
    </location>
</feature>
<feature type="region of interest" description="Disordered" evidence="1">
    <location>
        <begin position="1"/>
        <end position="35"/>
    </location>
</feature>
<gene>
    <name evidence="2" type="ORF">PIIN_00434</name>
</gene>
<organism evidence="2 3">
    <name type="scientific">Serendipita indica (strain DSM 11827)</name>
    <name type="common">Root endophyte fungus</name>
    <name type="synonym">Piriformospora indica</name>
    <dbReference type="NCBI Taxonomy" id="1109443"/>
    <lineage>
        <taxon>Eukaryota</taxon>
        <taxon>Fungi</taxon>
        <taxon>Dikarya</taxon>
        <taxon>Basidiomycota</taxon>
        <taxon>Agaricomycotina</taxon>
        <taxon>Agaricomycetes</taxon>
        <taxon>Sebacinales</taxon>
        <taxon>Serendipitaceae</taxon>
        <taxon>Serendipita</taxon>
    </lineage>
</organism>
<dbReference type="HOGENOM" id="CLU_844986_0_0_1"/>
<name>G4T629_SERID</name>
<reference evidence="2 3" key="1">
    <citation type="journal article" date="2011" name="PLoS Pathog.">
        <title>Endophytic Life Strategies Decoded by Genome and Transcriptome Analyses of the Mutualistic Root Symbiont Piriformospora indica.</title>
        <authorList>
            <person name="Zuccaro A."/>
            <person name="Lahrmann U."/>
            <person name="Guldener U."/>
            <person name="Langen G."/>
            <person name="Pfiffi S."/>
            <person name="Biedenkopf D."/>
            <person name="Wong P."/>
            <person name="Samans B."/>
            <person name="Grimm C."/>
            <person name="Basiewicz M."/>
            <person name="Murat C."/>
            <person name="Martin F."/>
            <person name="Kogel K.H."/>
        </authorList>
    </citation>
    <scope>NUCLEOTIDE SEQUENCE [LARGE SCALE GENOMIC DNA]</scope>
    <source>
        <strain evidence="2 3">DSM 11827</strain>
    </source>
</reference>
<dbReference type="EMBL" id="CAFZ01000005">
    <property type="protein sequence ID" value="CCA66753.1"/>
    <property type="molecule type" value="Genomic_DNA"/>
</dbReference>
<protein>
    <submittedName>
        <fullName evidence="2">Uncharacterized protein</fullName>
    </submittedName>
</protein>
<dbReference type="InParanoid" id="G4T629"/>